<organism evidence="2 3">
    <name type="scientific">Plectus sambesii</name>
    <dbReference type="NCBI Taxonomy" id="2011161"/>
    <lineage>
        <taxon>Eukaryota</taxon>
        <taxon>Metazoa</taxon>
        <taxon>Ecdysozoa</taxon>
        <taxon>Nematoda</taxon>
        <taxon>Chromadorea</taxon>
        <taxon>Plectida</taxon>
        <taxon>Plectina</taxon>
        <taxon>Plectoidea</taxon>
        <taxon>Plectidae</taxon>
        <taxon>Plectus</taxon>
    </lineage>
</organism>
<name>A0A914XN61_9BILA</name>
<accession>A0A914XN61</accession>
<sequence length="122" mass="12692">MTLLSSCQLGLDEESGITQLSRSSMQPSTLTNDIAGASTQTDREEKLNEQVASASGCDADRSDVRAGGRVSTVGWPGGSSHALEQRGTLAGSLFVHDATHRNVPISSVDIGASRTPQIVHGT</sequence>
<protein>
    <submittedName>
        <fullName evidence="3">Uncharacterized protein</fullName>
    </submittedName>
</protein>
<reference evidence="3" key="1">
    <citation type="submission" date="2022-11" db="UniProtKB">
        <authorList>
            <consortium name="WormBaseParasite"/>
        </authorList>
    </citation>
    <scope>IDENTIFICATION</scope>
</reference>
<proteinExistence type="predicted"/>
<keyword evidence="2" id="KW-1185">Reference proteome</keyword>
<feature type="region of interest" description="Disordered" evidence="1">
    <location>
        <begin position="15"/>
        <end position="42"/>
    </location>
</feature>
<dbReference type="Proteomes" id="UP000887566">
    <property type="component" value="Unplaced"/>
</dbReference>
<dbReference type="WBParaSite" id="PSAMB.scaffold929size38470.g9793.t1">
    <property type="protein sequence ID" value="PSAMB.scaffold929size38470.g9793.t1"/>
    <property type="gene ID" value="PSAMB.scaffold929size38470.g9793"/>
</dbReference>
<dbReference type="AlphaFoldDB" id="A0A914XN61"/>
<feature type="compositionally biased region" description="Polar residues" evidence="1">
    <location>
        <begin position="16"/>
        <end position="40"/>
    </location>
</feature>
<evidence type="ECO:0000256" key="1">
    <source>
        <dbReference type="SAM" id="MobiDB-lite"/>
    </source>
</evidence>
<evidence type="ECO:0000313" key="2">
    <source>
        <dbReference type="Proteomes" id="UP000887566"/>
    </source>
</evidence>
<evidence type="ECO:0000313" key="3">
    <source>
        <dbReference type="WBParaSite" id="PSAMB.scaffold929size38470.g9793.t1"/>
    </source>
</evidence>